<dbReference type="AlphaFoldDB" id="A0A1H2CPR0"/>
<name>A0A1H2CPR0_9ACTN</name>
<sequence length="157" mass="17591">MIPAVNITGTFQHSYSSFRRLSMAALGKARFGMWISGGLILLLAVTTDAFQDSPVLYAAPLVIVFPELIAYLSWRQQRKILTEPVHYEINETELYTRAAHSESRLAWSGLTWVKSTKHGWLLKTGVMQVVLPRPAFSPEEQATIEAFLKTAPVKVKS</sequence>
<reference evidence="3 4" key="1">
    <citation type="submission" date="2016-10" db="EMBL/GenBank/DDBJ databases">
        <authorList>
            <person name="de Groot N.N."/>
        </authorList>
    </citation>
    <scope>NUCLEOTIDE SEQUENCE [LARGE SCALE GENOMIC DNA]</scope>
    <source>
        <strain evidence="3 4">DSM 43941</strain>
    </source>
</reference>
<gene>
    <name evidence="3" type="ORF">SAMN04489716_6374</name>
</gene>
<organism evidence="3 4">
    <name type="scientific">Actinoplanes derwentensis</name>
    <dbReference type="NCBI Taxonomy" id="113562"/>
    <lineage>
        <taxon>Bacteria</taxon>
        <taxon>Bacillati</taxon>
        <taxon>Actinomycetota</taxon>
        <taxon>Actinomycetes</taxon>
        <taxon>Micromonosporales</taxon>
        <taxon>Micromonosporaceae</taxon>
        <taxon>Actinoplanes</taxon>
    </lineage>
</organism>
<evidence type="ECO:0000313" key="4">
    <source>
        <dbReference type="Proteomes" id="UP000198688"/>
    </source>
</evidence>
<feature type="transmembrane region" description="Helical" evidence="1">
    <location>
        <begin position="56"/>
        <end position="74"/>
    </location>
</feature>
<dbReference type="Proteomes" id="UP000198688">
    <property type="component" value="Chromosome I"/>
</dbReference>
<protein>
    <submittedName>
        <fullName evidence="3">YcxB-like protein</fullName>
    </submittedName>
</protein>
<dbReference type="EMBL" id="LT629758">
    <property type="protein sequence ID" value="SDT72287.1"/>
    <property type="molecule type" value="Genomic_DNA"/>
</dbReference>
<evidence type="ECO:0000259" key="2">
    <source>
        <dbReference type="Pfam" id="PF14317"/>
    </source>
</evidence>
<proteinExistence type="predicted"/>
<accession>A0A1H2CPR0</accession>
<keyword evidence="1" id="KW-0812">Transmembrane</keyword>
<dbReference type="InterPro" id="IPR025588">
    <property type="entry name" value="YcxB-like_C"/>
</dbReference>
<feature type="domain" description="YcxB-like C-terminal" evidence="2">
    <location>
        <begin position="92"/>
        <end position="148"/>
    </location>
</feature>
<feature type="transmembrane region" description="Helical" evidence="1">
    <location>
        <begin position="31"/>
        <end position="50"/>
    </location>
</feature>
<keyword evidence="4" id="KW-1185">Reference proteome</keyword>
<evidence type="ECO:0000256" key="1">
    <source>
        <dbReference type="SAM" id="Phobius"/>
    </source>
</evidence>
<keyword evidence="1" id="KW-0472">Membrane</keyword>
<evidence type="ECO:0000313" key="3">
    <source>
        <dbReference type="EMBL" id="SDT72287.1"/>
    </source>
</evidence>
<dbReference type="Pfam" id="PF14317">
    <property type="entry name" value="YcxB"/>
    <property type="match status" value="1"/>
</dbReference>
<keyword evidence="1" id="KW-1133">Transmembrane helix</keyword>